<dbReference type="Proteomes" id="UP000318242">
    <property type="component" value="Unassembled WGS sequence"/>
</dbReference>
<accession>A0A4Y3IT06</accession>
<proteinExistence type="predicted"/>
<dbReference type="InterPro" id="IPR036237">
    <property type="entry name" value="Xyl_isomerase-like_sf"/>
</dbReference>
<dbReference type="Gene3D" id="3.20.20.150">
    <property type="entry name" value="Divalent-metal-dependent TIM barrel enzymes"/>
    <property type="match status" value="1"/>
</dbReference>
<dbReference type="Pfam" id="PF05114">
    <property type="entry name" value="MbnB_TglH_ChrH"/>
    <property type="match status" value="1"/>
</dbReference>
<dbReference type="PANTHER" id="PTHR42194:SF1">
    <property type="entry name" value="UPF0276 PROTEIN HI_1600"/>
    <property type="match status" value="1"/>
</dbReference>
<name>A0A4Y3IT06_9VIBR</name>
<gene>
    <name evidence="1" type="ORF">VCO01S_38920</name>
</gene>
<dbReference type="PANTHER" id="PTHR42194">
    <property type="entry name" value="UPF0276 PROTEIN HI_1600"/>
    <property type="match status" value="1"/>
</dbReference>
<dbReference type="AlphaFoldDB" id="A0A4Y3IT06"/>
<dbReference type="SUPFAM" id="SSF51658">
    <property type="entry name" value="Xylose isomerase-like"/>
    <property type="match status" value="1"/>
</dbReference>
<sequence>MTMHNMGIHNSIGVGLRHPHLNFFEHNPGHVSWLEVHSENYFEINSPARQQLRSIRQQHQVSCHGVGLSLGSVNEIDTSHLQSLVQLVDEIEPSLVSDHLSWSENGGVHFNDLLPLPYTEEALEVFVRNVLQVQDAIKRPLLIENPSSYLRFKHSTISEWEFLNEVQQRSECQLLLDLNNIYVSSLNHGFDALHYLNAINQQAVQEIHLAGFTVKEIKGSKIWIDTHSTKVCDEVWELYRVWSQSNPNTATLIEWDMDIPTPEVLLSEAEKASVIARRSIQVREAS</sequence>
<dbReference type="NCBIfam" id="NF003818">
    <property type="entry name" value="PRK05409.1"/>
    <property type="match status" value="1"/>
</dbReference>
<dbReference type="InterPro" id="IPR007801">
    <property type="entry name" value="MbnB/TglH/ChrH"/>
</dbReference>
<evidence type="ECO:0000313" key="2">
    <source>
        <dbReference type="Proteomes" id="UP000318242"/>
    </source>
</evidence>
<comment type="caution">
    <text evidence="1">The sequence shown here is derived from an EMBL/GenBank/DDBJ whole genome shotgun (WGS) entry which is preliminary data.</text>
</comment>
<reference evidence="1 2" key="1">
    <citation type="submission" date="2019-06" db="EMBL/GenBank/DDBJ databases">
        <title>Whole genome shotgun sequence of Vibrio comitans NBRC 102076.</title>
        <authorList>
            <person name="Hosoyama A."/>
            <person name="Uohara A."/>
            <person name="Ohji S."/>
            <person name="Ichikawa N."/>
        </authorList>
    </citation>
    <scope>NUCLEOTIDE SEQUENCE [LARGE SCALE GENOMIC DNA]</scope>
    <source>
        <strain evidence="1 2">NBRC 102076</strain>
    </source>
</reference>
<dbReference type="EMBL" id="BJLH01000026">
    <property type="protein sequence ID" value="GEA62699.1"/>
    <property type="molecule type" value="Genomic_DNA"/>
</dbReference>
<evidence type="ECO:0000313" key="1">
    <source>
        <dbReference type="EMBL" id="GEA62699.1"/>
    </source>
</evidence>
<keyword evidence="2" id="KW-1185">Reference proteome</keyword>
<protein>
    <submittedName>
        <fullName evidence="1">UPF0276 protein</fullName>
    </submittedName>
</protein>
<organism evidence="1 2">
    <name type="scientific">Vibrio comitans NBRC 102076</name>
    <dbReference type="NCBI Taxonomy" id="1219078"/>
    <lineage>
        <taxon>Bacteria</taxon>
        <taxon>Pseudomonadati</taxon>
        <taxon>Pseudomonadota</taxon>
        <taxon>Gammaproteobacteria</taxon>
        <taxon>Vibrionales</taxon>
        <taxon>Vibrionaceae</taxon>
        <taxon>Vibrio</taxon>
    </lineage>
</organism>